<evidence type="ECO:0000313" key="2">
    <source>
        <dbReference type="EMBL" id="MBB5203170.1"/>
    </source>
</evidence>
<organism evidence="2 3">
    <name type="scientific">Inhella inkyongensis</name>
    <dbReference type="NCBI Taxonomy" id="392593"/>
    <lineage>
        <taxon>Bacteria</taxon>
        <taxon>Pseudomonadati</taxon>
        <taxon>Pseudomonadota</taxon>
        <taxon>Betaproteobacteria</taxon>
        <taxon>Burkholderiales</taxon>
        <taxon>Sphaerotilaceae</taxon>
        <taxon>Inhella</taxon>
    </lineage>
</organism>
<feature type="signal peptide" evidence="1">
    <location>
        <begin position="1"/>
        <end position="20"/>
    </location>
</feature>
<sequence>MKNTLTALSLVMGAALPVWAADSQTVAGSCEAKYQAIAAAALKLPYWEFDQTEAGWRQLGACPAEAAQLLERYVAKQAREQRGVRWHLAQTLALSGQAARAADEAQQSIDPHEDPNTTAFSWNSYVQATIAFLRNDRARFDTHYRTHQATVDKHAGNKINFEVLTGLKQCFGRPYKEAYEDCRPAP</sequence>
<dbReference type="RefSeq" id="WP_138857757.1">
    <property type="nucleotide sequence ID" value="NZ_CP040709.1"/>
</dbReference>
<evidence type="ECO:0000313" key="3">
    <source>
        <dbReference type="Proteomes" id="UP000554837"/>
    </source>
</evidence>
<keyword evidence="3" id="KW-1185">Reference proteome</keyword>
<comment type="caution">
    <text evidence="2">The sequence shown here is derived from an EMBL/GenBank/DDBJ whole genome shotgun (WGS) entry which is preliminary data.</text>
</comment>
<feature type="chain" id="PRO_5032352982" evidence="1">
    <location>
        <begin position="21"/>
        <end position="186"/>
    </location>
</feature>
<dbReference type="OrthoDB" id="7202990at2"/>
<dbReference type="Proteomes" id="UP000554837">
    <property type="component" value="Unassembled WGS sequence"/>
</dbReference>
<dbReference type="AlphaFoldDB" id="A0A840S3N7"/>
<reference evidence="2 3" key="1">
    <citation type="submission" date="2020-08" db="EMBL/GenBank/DDBJ databases">
        <title>Genomic Encyclopedia of Type Strains, Phase IV (KMG-IV): sequencing the most valuable type-strain genomes for metagenomic binning, comparative biology and taxonomic classification.</title>
        <authorList>
            <person name="Goeker M."/>
        </authorList>
    </citation>
    <scope>NUCLEOTIDE SEQUENCE [LARGE SCALE GENOMIC DNA]</scope>
    <source>
        <strain evidence="2 3">DSM 23958</strain>
    </source>
</reference>
<name>A0A840S3N7_9BURK</name>
<proteinExistence type="predicted"/>
<gene>
    <name evidence="2" type="ORF">HNQ51_000463</name>
</gene>
<evidence type="ECO:0000256" key="1">
    <source>
        <dbReference type="SAM" id="SignalP"/>
    </source>
</evidence>
<dbReference type="EMBL" id="JACHHO010000001">
    <property type="protein sequence ID" value="MBB5203170.1"/>
    <property type="molecule type" value="Genomic_DNA"/>
</dbReference>
<accession>A0A840S3N7</accession>
<protein>
    <submittedName>
        <fullName evidence="2">Uncharacterized protein</fullName>
    </submittedName>
</protein>
<keyword evidence="1" id="KW-0732">Signal</keyword>